<dbReference type="SUPFAM" id="SSF54427">
    <property type="entry name" value="NTF2-like"/>
    <property type="match status" value="1"/>
</dbReference>
<accession>A0A975HK83</accession>
<dbReference type="PIRSF" id="PIRSF030561">
    <property type="entry name" value="UCP030561"/>
    <property type="match status" value="1"/>
</dbReference>
<keyword evidence="3" id="KW-1185">Reference proteome</keyword>
<dbReference type="Gene3D" id="3.10.450.50">
    <property type="match status" value="1"/>
</dbReference>
<dbReference type="AlphaFoldDB" id="A0A975HK83"/>
<dbReference type="Pfam" id="PF12680">
    <property type="entry name" value="SnoaL_2"/>
    <property type="match status" value="1"/>
</dbReference>
<evidence type="ECO:0000313" key="3">
    <source>
        <dbReference type="Proteomes" id="UP000664904"/>
    </source>
</evidence>
<name>A0A975HK83_9GAMM</name>
<dbReference type="Proteomes" id="UP000664904">
    <property type="component" value="Chromosome"/>
</dbReference>
<gene>
    <name evidence="2" type="ORF">J5O05_12315</name>
</gene>
<dbReference type="InterPro" id="IPR037401">
    <property type="entry name" value="SnoaL-like"/>
</dbReference>
<dbReference type="KEGG" id="pxi:J5O05_12315"/>
<evidence type="ECO:0000259" key="1">
    <source>
        <dbReference type="Pfam" id="PF12680"/>
    </source>
</evidence>
<dbReference type="EMBL" id="CP072133">
    <property type="protein sequence ID" value="QTH70704.1"/>
    <property type="molecule type" value="Genomic_DNA"/>
</dbReference>
<evidence type="ECO:0000313" key="2">
    <source>
        <dbReference type="EMBL" id="QTH70704.1"/>
    </source>
</evidence>
<feature type="domain" description="SnoaL-like" evidence="1">
    <location>
        <begin position="9"/>
        <end position="104"/>
    </location>
</feature>
<organism evidence="2 3">
    <name type="scientific">Pseudoalteromonas xiamenensis</name>
    <dbReference type="NCBI Taxonomy" id="882626"/>
    <lineage>
        <taxon>Bacteria</taxon>
        <taxon>Pseudomonadati</taxon>
        <taxon>Pseudomonadota</taxon>
        <taxon>Gammaproteobacteria</taxon>
        <taxon>Alteromonadales</taxon>
        <taxon>Pseudoalteromonadaceae</taxon>
        <taxon>Pseudoalteromonas</taxon>
    </lineage>
</organism>
<dbReference type="RefSeq" id="WP_208842288.1">
    <property type="nucleotide sequence ID" value="NZ_CP072133.1"/>
</dbReference>
<dbReference type="InterPro" id="IPR032710">
    <property type="entry name" value="NTF2-like_dom_sf"/>
</dbReference>
<dbReference type="InterPro" id="IPR008317">
    <property type="entry name" value="UCP030561"/>
</dbReference>
<sequence>MSDSIIEVVERQLRAYNEKDAQAWAATYAEDAVQLSTEGVVLATGREAIQANIAARFLEPDLKATVLSRETYGNVVIDHEHIVRNFPEGKGSVEMLCIYTVEGPFITHGIFKVFNKQLELN</sequence>
<proteinExistence type="predicted"/>
<protein>
    <submittedName>
        <fullName evidence="2">Nuclear transport factor 2 family protein</fullName>
    </submittedName>
</protein>
<reference evidence="2" key="1">
    <citation type="submission" date="2021-03" db="EMBL/GenBank/DDBJ databases">
        <title>Complete Genome of Pseudoalteromonas xiamenensis STKMTI.2, a new potential marine bacterium producing anti-Vibrio compounds.</title>
        <authorList>
            <person name="Handayani D.P."/>
            <person name="Isnansetyo A."/>
            <person name="Istiqomah I."/>
            <person name="Jumina J."/>
        </authorList>
    </citation>
    <scope>NUCLEOTIDE SEQUENCE</scope>
    <source>
        <strain evidence="2">STKMTI.2</strain>
    </source>
</reference>